<name>A0ABD5VD85_9EURY</name>
<organism evidence="1 2">
    <name type="scientific">Halorubellus litoreus</name>
    <dbReference type="NCBI Taxonomy" id="755308"/>
    <lineage>
        <taxon>Archaea</taxon>
        <taxon>Methanobacteriati</taxon>
        <taxon>Methanobacteriota</taxon>
        <taxon>Stenosarchaea group</taxon>
        <taxon>Halobacteria</taxon>
        <taxon>Halobacteriales</taxon>
        <taxon>Halorubellaceae</taxon>
        <taxon>Halorubellus</taxon>
    </lineage>
</organism>
<dbReference type="EMBL" id="JBHSXN010000002">
    <property type="protein sequence ID" value="MFC6952853.1"/>
    <property type="molecule type" value="Genomic_DNA"/>
</dbReference>
<keyword evidence="2" id="KW-1185">Reference proteome</keyword>
<evidence type="ECO:0008006" key="3">
    <source>
        <dbReference type="Google" id="ProtNLM"/>
    </source>
</evidence>
<sequence length="109" mass="11860">MTEFASFSVWTAVVVDIGEVKADEPHAGAKDPHRLLDEKFVADVFEFVRWEGVKLSERVVVGVRSMSGVGDGFDRLLIDSSLASVCQMTPESKPVLRLQGLGSPRGIQA</sequence>
<evidence type="ECO:0000313" key="1">
    <source>
        <dbReference type="EMBL" id="MFC6952853.1"/>
    </source>
</evidence>
<protein>
    <recommendedName>
        <fullName evidence="3">Transposase</fullName>
    </recommendedName>
</protein>
<reference evidence="1 2" key="1">
    <citation type="journal article" date="2019" name="Int. J. Syst. Evol. Microbiol.">
        <title>The Global Catalogue of Microorganisms (GCM) 10K type strain sequencing project: providing services to taxonomists for standard genome sequencing and annotation.</title>
        <authorList>
            <consortium name="The Broad Institute Genomics Platform"/>
            <consortium name="The Broad Institute Genome Sequencing Center for Infectious Disease"/>
            <person name="Wu L."/>
            <person name="Ma J."/>
        </authorList>
    </citation>
    <scope>NUCLEOTIDE SEQUENCE [LARGE SCALE GENOMIC DNA]</scope>
    <source>
        <strain evidence="1 2">GX26</strain>
    </source>
</reference>
<comment type="caution">
    <text evidence="1">The sequence shown here is derived from an EMBL/GenBank/DDBJ whole genome shotgun (WGS) entry which is preliminary data.</text>
</comment>
<gene>
    <name evidence="1" type="ORF">ACFQGB_08250</name>
</gene>
<dbReference type="RefSeq" id="WP_336349835.1">
    <property type="nucleotide sequence ID" value="NZ_JAZAQL010000002.1"/>
</dbReference>
<dbReference type="AlphaFoldDB" id="A0ABD5VD85"/>
<proteinExistence type="predicted"/>
<accession>A0ABD5VD85</accession>
<dbReference type="Proteomes" id="UP001596395">
    <property type="component" value="Unassembled WGS sequence"/>
</dbReference>
<evidence type="ECO:0000313" key="2">
    <source>
        <dbReference type="Proteomes" id="UP001596395"/>
    </source>
</evidence>